<dbReference type="PANTHER" id="PTHR47371:SF3">
    <property type="entry name" value="PHOSPHOGLYCEROL TRANSFERASE I"/>
    <property type="match status" value="1"/>
</dbReference>
<comment type="subcellular location">
    <subcellularLocation>
        <location evidence="1">Cell membrane</location>
        <topology evidence="1">Multi-pass membrane protein</topology>
    </subcellularLocation>
</comment>
<organism evidence="8 9">
    <name type="scientific">Rhizobium leguminosarum</name>
    <dbReference type="NCBI Taxonomy" id="384"/>
    <lineage>
        <taxon>Bacteria</taxon>
        <taxon>Pseudomonadati</taxon>
        <taxon>Pseudomonadota</taxon>
        <taxon>Alphaproteobacteria</taxon>
        <taxon>Hyphomicrobiales</taxon>
        <taxon>Rhizobiaceae</taxon>
        <taxon>Rhizobium/Agrobacterium group</taxon>
        <taxon>Rhizobium</taxon>
    </lineage>
</organism>
<dbReference type="PANTHER" id="PTHR47371">
    <property type="entry name" value="LIPOTEICHOIC ACID SYNTHASE"/>
    <property type="match status" value="1"/>
</dbReference>
<proteinExistence type="predicted"/>
<keyword evidence="3 6" id="KW-0812">Transmembrane</keyword>
<dbReference type="Proteomes" id="UP000517187">
    <property type="component" value="Unassembled WGS sequence"/>
</dbReference>
<reference evidence="8 9" key="1">
    <citation type="submission" date="2020-08" db="EMBL/GenBank/DDBJ databases">
        <title>Genomic Encyclopedia of Type Strains, Phase IV (KMG-V): Genome sequencing to study the core and pangenomes of soil and plant-associated prokaryotes.</title>
        <authorList>
            <person name="Whitman W."/>
        </authorList>
    </citation>
    <scope>NUCLEOTIDE SEQUENCE [LARGE SCALE GENOMIC DNA]</scope>
    <source>
        <strain evidence="8 9">SEMIA 4011</strain>
    </source>
</reference>
<comment type="caution">
    <text evidence="8">The sequence shown here is derived from an EMBL/GenBank/DDBJ whole genome shotgun (WGS) entry which is preliminary data.</text>
</comment>
<evidence type="ECO:0000259" key="7">
    <source>
        <dbReference type="Pfam" id="PF00884"/>
    </source>
</evidence>
<evidence type="ECO:0000256" key="1">
    <source>
        <dbReference type="ARBA" id="ARBA00004651"/>
    </source>
</evidence>
<feature type="transmembrane region" description="Helical" evidence="6">
    <location>
        <begin position="118"/>
        <end position="140"/>
    </location>
</feature>
<dbReference type="SUPFAM" id="SSF53649">
    <property type="entry name" value="Alkaline phosphatase-like"/>
    <property type="match status" value="1"/>
</dbReference>
<evidence type="ECO:0000256" key="3">
    <source>
        <dbReference type="ARBA" id="ARBA00022692"/>
    </source>
</evidence>
<feature type="domain" description="Sulfatase N-terminal" evidence="7">
    <location>
        <begin position="252"/>
        <end position="494"/>
    </location>
</feature>
<dbReference type="InterPro" id="IPR017850">
    <property type="entry name" value="Alkaline_phosphatase_core_sf"/>
</dbReference>
<dbReference type="InterPro" id="IPR000917">
    <property type="entry name" value="Sulfatase_N"/>
</dbReference>
<keyword evidence="2" id="KW-1003">Cell membrane</keyword>
<dbReference type="Pfam" id="PF00884">
    <property type="entry name" value="Sulfatase"/>
    <property type="match status" value="1"/>
</dbReference>
<dbReference type="RefSeq" id="WP_246800248.1">
    <property type="nucleotide sequence ID" value="NZ_JACIIJ010000004.1"/>
</dbReference>
<evidence type="ECO:0000256" key="2">
    <source>
        <dbReference type="ARBA" id="ARBA00022475"/>
    </source>
</evidence>
<evidence type="ECO:0000256" key="4">
    <source>
        <dbReference type="ARBA" id="ARBA00022989"/>
    </source>
</evidence>
<name>A0A7W9ZRG1_RHILE</name>
<feature type="transmembrane region" description="Helical" evidence="6">
    <location>
        <begin position="50"/>
        <end position="75"/>
    </location>
</feature>
<evidence type="ECO:0000313" key="8">
    <source>
        <dbReference type="EMBL" id="MBB6221100.1"/>
    </source>
</evidence>
<accession>A0A7W9ZRG1</accession>
<evidence type="ECO:0000313" key="9">
    <source>
        <dbReference type="Proteomes" id="UP000517187"/>
    </source>
</evidence>
<sequence length="618" mass="67983">MTPIWFTATMFRQVRTAIFLFVLLTIALVAASDAAKASVLARHSTLTMLILMLFLLVLLPTRFCLGAIPLSYGLVLGLRAGNWLKVQVTGLPVTYLDAITIVRNPAELAHALGYKVSFWTVNIVLAAVPFLLIALILWMVRPSAIVLFQKAGCLAVITLISLAALENSGRFTERNMSRLYPDLQTKLWEPGPQRNLFDKLGPFEYLAFTWAAGDAKADEIQEAQAGAIPYEALRAVEAPYLKRAADGHGLRPNIVILHAESTFDPNFVFRLSHPVPLPLWTSGADTEALGPLAVNIIGGGSWVTEFEVLTGVAASGFGYQGFYTHQKIGPRVRMALPAFLRDRGYMTDAYYTEDASYMGVGPAFLHYGFDRFHDAKSLGLSSDWTNTDEDIIGKVIDAGAFAPTDKPRLIFMATNENHAPHECKHFTSQASLAVEFADHGSFAANCMLNEYMRRAGSTSRAVDAVVKQLQVAEEKTGRPYVFMLYGDHQPYSMTEGEFGIAGGSAAETMTQSFTPYRRGANLKTTIYHFRSSLPRTIPPKFDFPLPVTALATLVSTFAARSADDIYMPLNLLALDRCKGDWSEDRCPLGRDLKIWGQKVLFTNAMENAMATGHGQIVP</sequence>
<dbReference type="GO" id="GO:0005886">
    <property type="term" value="C:plasma membrane"/>
    <property type="evidence" value="ECO:0007669"/>
    <property type="project" value="UniProtKB-SubCell"/>
</dbReference>
<keyword evidence="5 6" id="KW-0472">Membrane</keyword>
<protein>
    <recommendedName>
        <fullName evidence="7">Sulfatase N-terminal domain-containing protein</fullName>
    </recommendedName>
</protein>
<dbReference type="Gene3D" id="3.40.720.10">
    <property type="entry name" value="Alkaline Phosphatase, subunit A"/>
    <property type="match status" value="1"/>
</dbReference>
<evidence type="ECO:0000256" key="6">
    <source>
        <dbReference type="SAM" id="Phobius"/>
    </source>
</evidence>
<feature type="transmembrane region" description="Helical" evidence="6">
    <location>
        <begin position="146"/>
        <end position="165"/>
    </location>
</feature>
<dbReference type="EMBL" id="JACIIJ010000004">
    <property type="protein sequence ID" value="MBB6221100.1"/>
    <property type="molecule type" value="Genomic_DNA"/>
</dbReference>
<gene>
    <name evidence="8" type="ORF">GGE66_002070</name>
</gene>
<evidence type="ECO:0000256" key="5">
    <source>
        <dbReference type="ARBA" id="ARBA00023136"/>
    </source>
</evidence>
<dbReference type="InterPro" id="IPR050448">
    <property type="entry name" value="OpgB/LTA_synthase_biosynth"/>
</dbReference>
<keyword evidence="4 6" id="KW-1133">Transmembrane helix</keyword>
<dbReference type="AlphaFoldDB" id="A0A7W9ZRG1"/>